<dbReference type="PANTHER" id="PTHR42720">
    <property type="entry name" value="GLYCEROL-3-PHOSPHATE DEHYDROGENASE"/>
    <property type="match status" value="1"/>
</dbReference>
<dbReference type="OrthoDB" id="9801699at2"/>
<gene>
    <name evidence="3" type="ORF">SAMN05443428_13711</name>
</gene>
<protein>
    <submittedName>
        <fullName evidence="3">Glycerol-3-phosphate dehydrogenase</fullName>
    </submittedName>
</protein>
<dbReference type="InterPro" id="IPR007419">
    <property type="entry name" value="BFD-like_2Fe2S-bd_dom"/>
</dbReference>
<keyword evidence="4" id="KW-1185">Reference proteome</keyword>
<dbReference type="RefSeq" id="WP_078697742.1">
    <property type="nucleotide sequence ID" value="NZ_FUYH01000037.1"/>
</dbReference>
<reference evidence="4" key="1">
    <citation type="submission" date="2017-02" db="EMBL/GenBank/DDBJ databases">
        <authorList>
            <person name="Varghese N."/>
            <person name="Submissions S."/>
        </authorList>
    </citation>
    <scope>NUCLEOTIDE SEQUENCE [LARGE SCALE GENOMIC DNA]</scope>
    <source>
        <strain evidence="4">USBA 833</strain>
    </source>
</reference>
<dbReference type="Proteomes" id="UP000190105">
    <property type="component" value="Unassembled WGS sequence"/>
</dbReference>
<dbReference type="AlphaFoldDB" id="A0A1T4YEH7"/>
<dbReference type="InterPro" id="IPR036188">
    <property type="entry name" value="FAD/NAD-bd_sf"/>
</dbReference>
<organism evidence="3 4">
    <name type="scientific">Caloramator quimbayensis</name>
    <dbReference type="NCBI Taxonomy" id="1147123"/>
    <lineage>
        <taxon>Bacteria</taxon>
        <taxon>Bacillati</taxon>
        <taxon>Bacillota</taxon>
        <taxon>Clostridia</taxon>
        <taxon>Eubacteriales</taxon>
        <taxon>Clostridiaceae</taxon>
        <taxon>Caloramator</taxon>
    </lineage>
</organism>
<dbReference type="Pfam" id="PF04324">
    <property type="entry name" value="Fer2_BFD"/>
    <property type="match status" value="1"/>
</dbReference>
<dbReference type="SUPFAM" id="SSF51905">
    <property type="entry name" value="FAD/NAD(P)-binding domain"/>
    <property type="match status" value="1"/>
</dbReference>
<accession>A0A1T4YEH7</accession>
<dbReference type="InterPro" id="IPR052745">
    <property type="entry name" value="G3P_Oxidase/Oxidoreductase"/>
</dbReference>
<dbReference type="Gene3D" id="1.10.10.1100">
    <property type="entry name" value="BFD-like [2Fe-2S]-binding domain"/>
    <property type="match status" value="1"/>
</dbReference>
<dbReference type="Pfam" id="PF01266">
    <property type="entry name" value="DAO"/>
    <property type="match status" value="1"/>
</dbReference>
<evidence type="ECO:0000259" key="1">
    <source>
        <dbReference type="Pfam" id="PF01266"/>
    </source>
</evidence>
<dbReference type="Gene3D" id="3.50.50.60">
    <property type="entry name" value="FAD/NAD(P)-binding domain"/>
    <property type="match status" value="1"/>
</dbReference>
<dbReference type="CDD" id="cd19946">
    <property type="entry name" value="GlpA-like_Fer2_BFD-like"/>
    <property type="match status" value="1"/>
</dbReference>
<dbReference type="Gene3D" id="3.30.9.10">
    <property type="entry name" value="D-Amino Acid Oxidase, subunit A, domain 2"/>
    <property type="match status" value="1"/>
</dbReference>
<dbReference type="STRING" id="1147123.SAMN05443428_13711"/>
<dbReference type="InterPro" id="IPR041854">
    <property type="entry name" value="BFD-like_2Fe2S-bd_dom_sf"/>
</dbReference>
<dbReference type="EMBL" id="FUYH01000037">
    <property type="protein sequence ID" value="SKA99645.1"/>
    <property type="molecule type" value="Genomic_DNA"/>
</dbReference>
<evidence type="ECO:0000313" key="4">
    <source>
        <dbReference type="Proteomes" id="UP000190105"/>
    </source>
</evidence>
<name>A0A1T4YEH7_9CLOT</name>
<evidence type="ECO:0000313" key="3">
    <source>
        <dbReference type="EMBL" id="SKA99645.1"/>
    </source>
</evidence>
<dbReference type="InterPro" id="IPR006076">
    <property type="entry name" value="FAD-dep_OxRdtase"/>
</dbReference>
<proteinExistence type="predicted"/>
<feature type="domain" description="BFD-like [2Fe-2S]-binding" evidence="2">
    <location>
        <begin position="396"/>
        <end position="449"/>
    </location>
</feature>
<sequence>MYDVAVIGAGITGACIVRELSKYDLKIIVIEGSYDIANGATKANSGIVHAGYDAKEGTLKAKLNVLGNRMYEDLCRELNVPYKNNGSLVIAFNDEEMKTLELLLNRGLKNGVEGLEIIDKNTLLNLEPNISDRAKGALYAKSAGIVSPYELALSLCESAYLNGAEFIFDAKVTNIIKEKGKFTISTSKGQIISNFVVNAAGVNADEINKMLGGEKFSIIPRRGEYCLLDKSQGNIVNRIIFNTPTEKGKGILVSPTTHGNLLLGPNAHVIEDKLDVSTTGFGLEEVIEGAKKNIKNVNLREIITSFSGVRATPSTGDFIIDVPTRGAVNAAGIESPGLTSAPAIAIMVLELLHKEGLTLNFKSDFKNGRILPKRFIDMNDEEKKAAIEKDKRYGKIICRCEQITEGDIVNAINCPLGAKTVDGVKKRLRAGMGRCQGGFCMPRVVEILSRELKTEPENILKADSGSYILTGKTK</sequence>
<evidence type="ECO:0000259" key="2">
    <source>
        <dbReference type="Pfam" id="PF04324"/>
    </source>
</evidence>
<dbReference type="PANTHER" id="PTHR42720:SF1">
    <property type="entry name" value="GLYCEROL 3-PHOSPHATE OXIDASE"/>
    <property type="match status" value="1"/>
</dbReference>
<feature type="domain" description="FAD dependent oxidoreductase" evidence="1">
    <location>
        <begin position="3"/>
        <end position="350"/>
    </location>
</feature>